<proteinExistence type="predicted"/>
<evidence type="ECO:0000256" key="5">
    <source>
        <dbReference type="ARBA" id="ARBA00023242"/>
    </source>
</evidence>
<organism evidence="6 7">
    <name type="scientific">Hermanssonia centrifuga</name>
    <dbReference type="NCBI Taxonomy" id="98765"/>
    <lineage>
        <taxon>Eukaryota</taxon>
        <taxon>Fungi</taxon>
        <taxon>Dikarya</taxon>
        <taxon>Basidiomycota</taxon>
        <taxon>Agaricomycotina</taxon>
        <taxon>Agaricomycetes</taxon>
        <taxon>Polyporales</taxon>
        <taxon>Meruliaceae</taxon>
        <taxon>Hermanssonia</taxon>
    </lineage>
</organism>
<sequence>MYTLQTEVLLSYYLFHKDRRVEGGYHAAAAVSIVVACGLHKLGSTRAQGRTGINLPLPRDAVEDGERINAFWTVIILDRCWTVWMQTPSVLIDETSANTQIDTPWPLDMIGYEQVCYLGNSDDNEMLTLFPQGMMPAGGQPVQTVQAFLNNPATDTQHQSLLALRAKASILYEKSAQIAAHWNPNAPGFQDHFVALDNRINQFKGVLPSLRQAAQTRPDLVRGLLTVHTLINCATMQLHAPWVQPGNPINRKSLTAARTAMTSLQKVDISQLGYIDPFMGILLGAVGRSLATALRAVQRNAGAGPSNGSPADAAAVQESYNTVLTAMQIFSAACPLIDPQLVLNFCSV</sequence>
<accession>A0A2R6NGC1</accession>
<dbReference type="PANTHER" id="PTHR47338:SF29">
    <property type="entry name" value="ZN(2)-C6 FUNGAL-TYPE DOMAIN-CONTAINING PROTEIN"/>
    <property type="match status" value="1"/>
</dbReference>
<dbReference type="OrthoDB" id="2309723at2759"/>
<evidence type="ECO:0000256" key="1">
    <source>
        <dbReference type="ARBA" id="ARBA00004123"/>
    </source>
</evidence>
<dbReference type="GO" id="GO:0000981">
    <property type="term" value="F:DNA-binding transcription factor activity, RNA polymerase II-specific"/>
    <property type="evidence" value="ECO:0007669"/>
    <property type="project" value="InterPro"/>
</dbReference>
<evidence type="ECO:0000256" key="4">
    <source>
        <dbReference type="ARBA" id="ARBA00023163"/>
    </source>
</evidence>
<protein>
    <recommendedName>
        <fullName evidence="8">Transcription factor domain-containing protein</fullName>
    </recommendedName>
</protein>
<dbReference type="Proteomes" id="UP000186601">
    <property type="component" value="Unassembled WGS sequence"/>
</dbReference>
<reference evidence="6 7" key="1">
    <citation type="submission" date="2018-02" db="EMBL/GenBank/DDBJ databases">
        <title>Genome sequence of the basidiomycete white-rot fungus Phlebia centrifuga.</title>
        <authorList>
            <person name="Granchi Z."/>
            <person name="Peng M."/>
            <person name="de Vries R.P."/>
            <person name="Hilden K."/>
            <person name="Makela M.R."/>
            <person name="Grigoriev I."/>
            <person name="Riley R."/>
        </authorList>
    </citation>
    <scope>NUCLEOTIDE SEQUENCE [LARGE SCALE GENOMIC DNA]</scope>
    <source>
        <strain evidence="6 7">FBCC195</strain>
    </source>
</reference>
<keyword evidence="4" id="KW-0804">Transcription</keyword>
<evidence type="ECO:0000256" key="3">
    <source>
        <dbReference type="ARBA" id="ARBA00023015"/>
    </source>
</evidence>
<evidence type="ECO:0000256" key="2">
    <source>
        <dbReference type="ARBA" id="ARBA00022723"/>
    </source>
</evidence>
<dbReference type="PANTHER" id="PTHR47338">
    <property type="entry name" value="ZN(II)2CYS6 TRANSCRIPTION FACTOR (EUROFUNG)-RELATED"/>
    <property type="match status" value="1"/>
</dbReference>
<gene>
    <name evidence="6" type="ORF">PHLCEN_2v13080</name>
</gene>
<dbReference type="EMBL" id="MLYV02001296">
    <property type="protein sequence ID" value="PSR71032.1"/>
    <property type="molecule type" value="Genomic_DNA"/>
</dbReference>
<keyword evidence="7" id="KW-1185">Reference proteome</keyword>
<dbReference type="GO" id="GO:0005634">
    <property type="term" value="C:nucleus"/>
    <property type="evidence" value="ECO:0007669"/>
    <property type="project" value="UniProtKB-SubCell"/>
</dbReference>
<dbReference type="InterPro" id="IPR050815">
    <property type="entry name" value="TF_fung"/>
</dbReference>
<evidence type="ECO:0000313" key="6">
    <source>
        <dbReference type="EMBL" id="PSR71032.1"/>
    </source>
</evidence>
<evidence type="ECO:0008006" key="8">
    <source>
        <dbReference type="Google" id="ProtNLM"/>
    </source>
</evidence>
<dbReference type="STRING" id="98765.A0A2R6NGC1"/>
<keyword evidence="2" id="KW-0479">Metal-binding</keyword>
<keyword evidence="5" id="KW-0539">Nucleus</keyword>
<dbReference type="AlphaFoldDB" id="A0A2R6NGC1"/>
<dbReference type="GO" id="GO:0046872">
    <property type="term" value="F:metal ion binding"/>
    <property type="evidence" value="ECO:0007669"/>
    <property type="project" value="UniProtKB-KW"/>
</dbReference>
<evidence type="ECO:0000313" key="7">
    <source>
        <dbReference type="Proteomes" id="UP000186601"/>
    </source>
</evidence>
<name>A0A2R6NGC1_9APHY</name>
<comment type="caution">
    <text evidence="6">The sequence shown here is derived from an EMBL/GenBank/DDBJ whole genome shotgun (WGS) entry which is preliminary data.</text>
</comment>
<dbReference type="CDD" id="cd12148">
    <property type="entry name" value="fungal_TF_MHR"/>
    <property type="match status" value="1"/>
</dbReference>
<keyword evidence="3" id="KW-0805">Transcription regulation</keyword>
<comment type="subcellular location">
    <subcellularLocation>
        <location evidence="1">Nucleus</location>
    </subcellularLocation>
</comment>